<dbReference type="AlphaFoldDB" id="A0AAI8YW90"/>
<sequence length="493" mass="53382">MPIYNAVGVKMALHTAELEATLSSGKYSREKDAEAVAAVFERISQPLEEKPLGSRAGMHFIGPDEDMPMFLVQAGGIAKGEAYHSDLARGSISTGKEPAGSAGAGPSRHARDSITTDSHLISLGDTPSIGTPSQSLLAPLRDNSSILETPAKITGMAPQPSSNVAQAPTYRPLLPKPVPQALMLSVDLQYKTFLPGLFERPGGSGTAKMGDLKTEVFLNGQLAGYDFQNPRRILHLQESSVMKARFFGTRFARQLEKPWTYRSTDALSNSSYTAQSRWAAVAALLKEEAQARGTDKWGLRPHTAEYFEALSDLPLPDGLANNSNFGVIDAVVTLGIGRKARSSYIYSPERMQSSKFKLFPSDGQPPDTSEVSIDASLEQIEYGDNNVDVGMESSANAQGNSSMDISMEEPSQHNESALGGSVSTAMAETPRKDKRKRRRTRVDMKASAFPIPDLCIDSAVGYAEGEASRPTPYARHGEFNEERFVVGMRFIVI</sequence>
<accession>A0AAI8YW90</accession>
<feature type="compositionally biased region" description="Polar residues" evidence="1">
    <location>
        <begin position="393"/>
        <end position="404"/>
    </location>
</feature>
<organism evidence="2 3">
    <name type="scientific">Lecanosticta acicola</name>
    <dbReference type="NCBI Taxonomy" id="111012"/>
    <lineage>
        <taxon>Eukaryota</taxon>
        <taxon>Fungi</taxon>
        <taxon>Dikarya</taxon>
        <taxon>Ascomycota</taxon>
        <taxon>Pezizomycotina</taxon>
        <taxon>Dothideomycetes</taxon>
        <taxon>Dothideomycetidae</taxon>
        <taxon>Mycosphaerellales</taxon>
        <taxon>Mycosphaerellaceae</taxon>
        <taxon>Lecanosticta</taxon>
    </lineage>
</organism>
<protein>
    <submittedName>
        <fullName evidence="2">Uncharacterized protein</fullName>
    </submittedName>
</protein>
<evidence type="ECO:0000256" key="1">
    <source>
        <dbReference type="SAM" id="MobiDB-lite"/>
    </source>
</evidence>
<evidence type="ECO:0000313" key="2">
    <source>
        <dbReference type="EMBL" id="CAK3944038.1"/>
    </source>
</evidence>
<name>A0AAI8YW90_9PEZI</name>
<dbReference type="Proteomes" id="UP001296104">
    <property type="component" value="Unassembled WGS sequence"/>
</dbReference>
<feature type="region of interest" description="Disordered" evidence="1">
    <location>
        <begin position="90"/>
        <end position="112"/>
    </location>
</feature>
<evidence type="ECO:0000313" key="3">
    <source>
        <dbReference type="Proteomes" id="UP001296104"/>
    </source>
</evidence>
<proteinExistence type="predicted"/>
<keyword evidence="3" id="KW-1185">Reference proteome</keyword>
<reference evidence="2" key="1">
    <citation type="submission" date="2023-11" db="EMBL/GenBank/DDBJ databases">
        <authorList>
            <person name="Alioto T."/>
            <person name="Alioto T."/>
            <person name="Gomez Garrido J."/>
        </authorList>
    </citation>
    <scope>NUCLEOTIDE SEQUENCE</scope>
</reference>
<comment type="caution">
    <text evidence="2">The sequence shown here is derived from an EMBL/GenBank/DDBJ whole genome shotgun (WGS) entry which is preliminary data.</text>
</comment>
<gene>
    <name evidence="2" type="ORF">LECACI_7A003153</name>
</gene>
<feature type="region of interest" description="Disordered" evidence="1">
    <location>
        <begin position="387"/>
        <end position="442"/>
    </location>
</feature>
<dbReference type="EMBL" id="CAVMBE010000015">
    <property type="protein sequence ID" value="CAK3944038.1"/>
    <property type="molecule type" value="Genomic_DNA"/>
</dbReference>